<reference evidence="2 3" key="1">
    <citation type="submission" date="2023-03" db="EMBL/GenBank/DDBJ databases">
        <title>Genome insight into feeding habits of ladybird beetles.</title>
        <authorList>
            <person name="Li H.-S."/>
            <person name="Huang Y.-H."/>
            <person name="Pang H."/>
        </authorList>
    </citation>
    <scope>NUCLEOTIDE SEQUENCE [LARGE SCALE GENOMIC DNA]</scope>
    <source>
        <strain evidence="2">SYSU_2023b</strain>
        <tissue evidence="2">Whole body</tissue>
    </source>
</reference>
<proteinExistence type="predicted"/>
<accession>A0AAW1TLG8</accession>
<dbReference type="Proteomes" id="UP001431783">
    <property type="component" value="Unassembled WGS sequence"/>
</dbReference>
<evidence type="ECO:0000256" key="1">
    <source>
        <dbReference type="SAM" id="MobiDB-lite"/>
    </source>
</evidence>
<evidence type="ECO:0000313" key="2">
    <source>
        <dbReference type="EMBL" id="KAK9871090.1"/>
    </source>
</evidence>
<dbReference type="EMBL" id="JARQZJ010000005">
    <property type="protein sequence ID" value="KAK9871090.1"/>
    <property type="molecule type" value="Genomic_DNA"/>
</dbReference>
<comment type="caution">
    <text evidence="2">The sequence shown here is derived from an EMBL/GenBank/DDBJ whole genome shotgun (WGS) entry which is preliminary data.</text>
</comment>
<keyword evidence="3" id="KW-1185">Reference proteome</keyword>
<protein>
    <submittedName>
        <fullName evidence="2">Uncharacterized protein</fullName>
    </submittedName>
</protein>
<name>A0AAW1TLG8_9CUCU</name>
<evidence type="ECO:0000313" key="3">
    <source>
        <dbReference type="Proteomes" id="UP001431783"/>
    </source>
</evidence>
<organism evidence="2 3">
    <name type="scientific">Henosepilachna vigintioctopunctata</name>
    <dbReference type="NCBI Taxonomy" id="420089"/>
    <lineage>
        <taxon>Eukaryota</taxon>
        <taxon>Metazoa</taxon>
        <taxon>Ecdysozoa</taxon>
        <taxon>Arthropoda</taxon>
        <taxon>Hexapoda</taxon>
        <taxon>Insecta</taxon>
        <taxon>Pterygota</taxon>
        <taxon>Neoptera</taxon>
        <taxon>Endopterygota</taxon>
        <taxon>Coleoptera</taxon>
        <taxon>Polyphaga</taxon>
        <taxon>Cucujiformia</taxon>
        <taxon>Coccinelloidea</taxon>
        <taxon>Coccinellidae</taxon>
        <taxon>Epilachninae</taxon>
        <taxon>Epilachnini</taxon>
        <taxon>Henosepilachna</taxon>
    </lineage>
</organism>
<dbReference type="AlphaFoldDB" id="A0AAW1TLG8"/>
<sequence>MTTLWESSKRSLFVRTVWKDGHHHVLLQNDKMNNRQSVATKTTSQSRKNSSRIKTTESSFGQVSNNTRLKRFRSLRIDSVKSEKYKKVTIYDHEDLHTKPRTAGDTKNIFVDNRIRSQHNDHKYQKITTRSHTIDSGYEYRNSILAGEFPVGGGILKSYDQFTSLSDRVIVWLDLATQSGSCSRTLADFKKVTVEKPRVFTAKVNSKSSERTKINVLKMKESDENEKYNIYLEDDDYSSSDDSILKCNAMNLEREIVGLKDDKSIPTVDSEINKSVDKNEVISVPNDKRQLHIFMPILPKCLSELDDISVLSKNASVLH</sequence>
<gene>
    <name evidence="2" type="ORF">WA026_011373</name>
</gene>
<feature type="region of interest" description="Disordered" evidence="1">
    <location>
        <begin position="30"/>
        <end position="58"/>
    </location>
</feature>